<proteinExistence type="predicted"/>
<gene>
    <name evidence="1" type="ORF">GCM10010365_72680</name>
</gene>
<dbReference type="SUPFAM" id="SSF56091">
    <property type="entry name" value="DNA ligase/mRNA capping enzyme, catalytic domain"/>
    <property type="match status" value="1"/>
</dbReference>
<evidence type="ECO:0000313" key="1">
    <source>
        <dbReference type="EMBL" id="GGZ41437.1"/>
    </source>
</evidence>
<sequence>MHLAEPGPAMVEIAACDDRTAAEWPAHFVAFDLLRLGGTDTTPWSYRRRRAALLDVFAEQGLAAPWALCPSTPPRQKL</sequence>
<dbReference type="AlphaFoldDB" id="A0A918QCE1"/>
<dbReference type="Proteomes" id="UP000622166">
    <property type="component" value="Unassembled WGS sequence"/>
</dbReference>
<reference evidence="1" key="2">
    <citation type="submission" date="2020-09" db="EMBL/GenBank/DDBJ databases">
        <authorList>
            <person name="Sun Q."/>
            <person name="Ohkuma M."/>
        </authorList>
    </citation>
    <scope>NUCLEOTIDE SEQUENCE</scope>
    <source>
        <strain evidence="1">JCM 4815</strain>
    </source>
</reference>
<evidence type="ECO:0000313" key="2">
    <source>
        <dbReference type="Proteomes" id="UP000622166"/>
    </source>
</evidence>
<name>A0A918QCE1_9ACTN</name>
<dbReference type="Gene3D" id="3.30.470.30">
    <property type="entry name" value="DNA ligase/mRNA capping enzyme"/>
    <property type="match status" value="1"/>
</dbReference>
<comment type="caution">
    <text evidence="1">The sequence shown here is derived from an EMBL/GenBank/DDBJ whole genome shotgun (WGS) entry which is preliminary data.</text>
</comment>
<keyword evidence="2" id="KW-1185">Reference proteome</keyword>
<evidence type="ECO:0008006" key="3">
    <source>
        <dbReference type="Google" id="ProtNLM"/>
    </source>
</evidence>
<accession>A0A918QCE1</accession>
<protein>
    <recommendedName>
        <fullName evidence="3">ATP-dependent DNA ligase</fullName>
    </recommendedName>
</protein>
<reference evidence="1" key="1">
    <citation type="journal article" date="2014" name="Int. J. Syst. Evol. Microbiol.">
        <title>Complete genome sequence of Corynebacterium casei LMG S-19264T (=DSM 44701T), isolated from a smear-ripened cheese.</title>
        <authorList>
            <consortium name="US DOE Joint Genome Institute (JGI-PGF)"/>
            <person name="Walter F."/>
            <person name="Albersmeier A."/>
            <person name="Kalinowski J."/>
            <person name="Ruckert C."/>
        </authorList>
    </citation>
    <scope>NUCLEOTIDE SEQUENCE</scope>
    <source>
        <strain evidence="1">JCM 4815</strain>
    </source>
</reference>
<dbReference type="EMBL" id="BMVW01000026">
    <property type="protein sequence ID" value="GGZ41437.1"/>
    <property type="molecule type" value="Genomic_DNA"/>
</dbReference>
<organism evidence="1 2">
    <name type="scientific">Streptomyces poonensis</name>
    <dbReference type="NCBI Taxonomy" id="68255"/>
    <lineage>
        <taxon>Bacteria</taxon>
        <taxon>Bacillati</taxon>
        <taxon>Actinomycetota</taxon>
        <taxon>Actinomycetes</taxon>
        <taxon>Kitasatosporales</taxon>
        <taxon>Streptomycetaceae</taxon>
        <taxon>Streptomyces</taxon>
    </lineage>
</organism>